<sequence>MTNSLSGESYIGAKSEDNSMHLRPQGNQLVTSTQREELLLLVEIALPVLVKVIPPIEIVCKVAGAGSRSWFFLAKSIARTISLSSATSDETAWVEEFVLTLATMP</sequence>
<proteinExistence type="predicted"/>
<feature type="region of interest" description="Disordered" evidence="1">
    <location>
        <begin position="1"/>
        <end position="27"/>
    </location>
</feature>
<accession>A0ABQ5H0S0</accession>
<name>A0ABQ5H0S0_9ASTR</name>
<dbReference type="EMBL" id="BQNB010019085">
    <property type="protein sequence ID" value="GJT81482.1"/>
    <property type="molecule type" value="Genomic_DNA"/>
</dbReference>
<evidence type="ECO:0000313" key="2">
    <source>
        <dbReference type="EMBL" id="GJT81482.1"/>
    </source>
</evidence>
<evidence type="ECO:0000256" key="1">
    <source>
        <dbReference type="SAM" id="MobiDB-lite"/>
    </source>
</evidence>
<protein>
    <submittedName>
        <fullName evidence="2">Uncharacterized protein</fullName>
    </submittedName>
</protein>
<comment type="caution">
    <text evidence="2">The sequence shown here is derived from an EMBL/GenBank/DDBJ whole genome shotgun (WGS) entry which is preliminary data.</text>
</comment>
<gene>
    <name evidence="2" type="ORF">Tco_1055824</name>
</gene>
<dbReference type="Proteomes" id="UP001151760">
    <property type="component" value="Unassembled WGS sequence"/>
</dbReference>
<reference evidence="2" key="2">
    <citation type="submission" date="2022-01" db="EMBL/GenBank/DDBJ databases">
        <authorList>
            <person name="Yamashiro T."/>
            <person name="Shiraishi A."/>
            <person name="Satake H."/>
            <person name="Nakayama K."/>
        </authorList>
    </citation>
    <scope>NUCLEOTIDE SEQUENCE</scope>
</reference>
<reference evidence="2" key="1">
    <citation type="journal article" date="2022" name="Int. J. Mol. Sci.">
        <title>Draft Genome of Tanacetum Coccineum: Genomic Comparison of Closely Related Tanacetum-Family Plants.</title>
        <authorList>
            <person name="Yamashiro T."/>
            <person name="Shiraishi A."/>
            <person name="Nakayama K."/>
            <person name="Satake H."/>
        </authorList>
    </citation>
    <scope>NUCLEOTIDE SEQUENCE</scope>
</reference>
<evidence type="ECO:0000313" key="3">
    <source>
        <dbReference type="Proteomes" id="UP001151760"/>
    </source>
</evidence>
<keyword evidence="3" id="KW-1185">Reference proteome</keyword>
<organism evidence="2 3">
    <name type="scientific">Tanacetum coccineum</name>
    <dbReference type="NCBI Taxonomy" id="301880"/>
    <lineage>
        <taxon>Eukaryota</taxon>
        <taxon>Viridiplantae</taxon>
        <taxon>Streptophyta</taxon>
        <taxon>Embryophyta</taxon>
        <taxon>Tracheophyta</taxon>
        <taxon>Spermatophyta</taxon>
        <taxon>Magnoliopsida</taxon>
        <taxon>eudicotyledons</taxon>
        <taxon>Gunneridae</taxon>
        <taxon>Pentapetalae</taxon>
        <taxon>asterids</taxon>
        <taxon>campanulids</taxon>
        <taxon>Asterales</taxon>
        <taxon>Asteraceae</taxon>
        <taxon>Asteroideae</taxon>
        <taxon>Anthemideae</taxon>
        <taxon>Anthemidinae</taxon>
        <taxon>Tanacetum</taxon>
    </lineage>
</organism>